<protein>
    <recommendedName>
        <fullName evidence="2">DUF5107 domain-containing protein</fullName>
    </recommendedName>
</protein>
<proteinExistence type="predicted"/>
<dbReference type="GO" id="GO:0003824">
    <property type="term" value="F:catalytic activity"/>
    <property type="evidence" value="ECO:0007669"/>
    <property type="project" value="InterPro"/>
</dbReference>
<gene>
    <name evidence="1" type="ORF">ENK44_06575</name>
</gene>
<accession>A0A7V4U1R6</accession>
<dbReference type="InterPro" id="IPR014718">
    <property type="entry name" value="GH-type_carb-bd"/>
</dbReference>
<comment type="caution">
    <text evidence="1">The sequence shown here is derived from an EMBL/GenBank/DDBJ whole genome shotgun (WGS) entry which is preliminary data.</text>
</comment>
<dbReference type="InterPro" id="IPR011013">
    <property type="entry name" value="Gal_mutarotase_sf_dom"/>
</dbReference>
<dbReference type="SUPFAM" id="SSF74650">
    <property type="entry name" value="Galactose mutarotase-like"/>
    <property type="match status" value="1"/>
</dbReference>
<evidence type="ECO:0008006" key="2">
    <source>
        <dbReference type="Google" id="ProtNLM"/>
    </source>
</evidence>
<dbReference type="Gene3D" id="2.70.98.10">
    <property type="match status" value="1"/>
</dbReference>
<dbReference type="EMBL" id="DRQG01000062">
    <property type="protein sequence ID" value="HGY55344.1"/>
    <property type="molecule type" value="Genomic_DNA"/>
</dbReference>
<dbReference type="AlphaFoldDB" id="A0A7V4U1R6"/>
<dbReference type="GO" id="GO:0030246">
    <property type="term" value="F:carbohydrate binding"/>
    <property type="evidence" value="ECO:0007669"/>
    <property type="project" value="InterPro"/>
</dbReference>
<name>A0A7V4U1R6_CALAY</name>
<sequence>MKETFRYKNWEVVYTPEDGARLDKLAYNGVDLLTTEPGTFRPPKTDYGSYETRPVYGYDDCFPSVEECAYPGSFWQVPDHGEVCWLSWNCERHTDRLLFSVESEALPVVFHREMRFAENTLIWSFLVRNKSDRMLPFQHVIHPLMPLSQIKEVQLPPFDSVYDEIGQKTLNLKQPEEVRAFLADQSIGTANMLFLRKIKEGKLSLTFRAGLTLEMTFPSALFPSIGIWWNNAGYPDEPGIRRDECAFEPIPGLNSRLSDAHENGLCLNLPPEDETSWQIEWKIT</sequence>
<evidence type="ECO:0000313" key="1">
    <source>
        <dbReference type="EMBL" id="HGY55344.1"/>
    </source>
</evidence>
<dbReference type="GO" id="GO:0005975">
    <property type="term" value="P:carbohydrate metabolic process"/>
    <property type="evidence" value="ECO:0007669"/>
    <property type="project" value="InterPro"/>
</dbReference>
<organism evidence="1">
    <name type="scientific">Caldithrix abyssi</name>
    <dbReference type="NCBI Taxonomy" id="187145"/>
    <lineage>
        <taxon>Bacteria</taxon>
        <taxon>Pseudomonadati</taxon>
        <taxon>Calditrichota</taxon>
        <taxon>Calditrichia</taxon>
        <taxon>Calditrichales</taxon>
        <taxon>Calditrichaceae</taxon>
        <taxon>Caldithrix</taxon>
    </lineage>
</organism>
<dbReference type="Proteomes" id="UP000885779">
    <property type="component" value="Unassembled WGS sequence"/>
</dbReference>
<reference evidence="1" key="1">
    <citation type="journal article" date="2020" name="mSystems">
        <title>Genome- and Community-Level Interaction Insights into Carbon Utilization and Element Cycling Functions of Hydrothermarchaeota in Hydrothermal Sediment.</title>
        <authorList>
            <person name="Zhou Z."/>
            <person name="Liu Y."/>
            <person name="Xu W."/>
            <person name="Pan J."/>
            <person name="Luo Z.H."/>
            <person name="Li M."/>
        </authorList>
    </citation>
    <scope>NUCLEOTIDE SEQUENCE [LARGE SCALE GENOMIC DNA]</scope>
    <source>
        <strain evidence="1">HyVt-577</strain>
    </source>
</reference>